<evidence type="ECO:0000256" key="5">
    <source>
        <dbReference type="ARBA" id="ARBA00023002"/>
    </source>
</evidence>
<evidence type="ECO:0000256" key="3">
    <source>
        <dbReference type="ARBA" id="ARBA00022630"/>
    </source>
</evidence>
<keyword evidence="3" id="KW-0285">Flavoprotein</keyword>
<dbReference type="Gene3D" id="3.40.462.20">
    <property type="match status" value="1"/>
</dbReference>
<dbReference type="Pfam" id="PF08031">
    <property type="entry name" value="BBE"/>
    <property type="match status" value="1"/>
</dbReference>
<dbReference type="Pfam" id="PF00296">
    <property type="entry name" value="Bac_luciferase"/>
    <property type="match status" value="1"/>
</dbReference>
<dbReference type="InterPro" id="IPR036318">
    <property type="entry name" value="FAD-bd_PCMH-like_sf"/>
</dbReference>
<dbReference type="InterPro" id="IPR012951">
    <property type="entry name" value="BBE"/>
</dbReference>
<gene>
    <name evidence="7" type="ORF">RxyAA322_25080</name>
</gene>
<dbReference type="OrthoDB" id="9775082at2"/>
<name>A0A510HL82_9ACTN</name>
<evidence type="ECO:0000259" key="6">
    <source>
        <dbReference type="PROSITE" id="PS51387"/>
    </source>
</evidence>
<feature type="domain" description="FAD-binding PCMH-type" evidence="6">
    <location>
        <begin position="335"/>
        <end position="508"/>
    </location>
</feature>
<evidence type="ECO:0000256" key="4">
    <source>
        <dbReference type="ARBA" id="ARBA00022827"/>
    </source>
</evidence>
<dbReference type="InterPro" id="IPR016167">
    <property type="entry name" value="FAD-bd_PCMH_sub1"/>
</dbReference>
<dbReference type="InterPro" id="IPR016166">
    <property type="entry name" value="FAD-bd_PCMH"/>
</dbReference>
<evidence type="ECO:0000256" key="2">
    <source>
        <dbReference type="ARBA" id="ARBA00005466"/>
    </source>
</evidence>
<dbReference type="Gene3D" id="3.30.465.10">
    <property type="match status" value="1"/>
</dbReference>
<sequence>MSYGHFLEFGVLIAPAGGSPEAAVALARRAEELGYDLVTFGDPPGGPASLDAWTLMSWVAGRTHRVRIGANALRVSPGSPAVLARAAASLDLLSGGRLELGLSPRDPFGDAPEEAAALGEAVDVIRGLLDAGERGPLRFEGEHHRIRGARRGPAPERYVPIYVEAHEPEHLRLAGRKADGWLATLGEIKATEIRAANGLLDGAAREAGRDPREVRRLLNVPGRFSSSRGGFLEGPAEKWVEDLLPLVTEDGVGTLILVPEGEEAVERFALEVAPELREAAGRELAGAPLGGGVRPLWVRVRRHAGIDYDGIPAPLRENAVEPGDPAYARLRSTYLRGGAPGLLLRAGSPEQVAEALAFARSHPGVPLGIRSGGHGISGRSTNRGGIVIDLSRMNGIEVLDEAARRVRIGPGARWMDVAAALAPYGWGLSSGDYGGVGVGGLATAGGIGWLARGRGLTIDHLRAVEVVLADGSVVRASGEENPDLFWAVRGAGANFGVVTSFEFEAYEVGEVGWGQFLMDASDTAGLLRRWGAAVETAPRELTSFIVLGAQRPGRPAVAQVLAVVDSDRPEVIVELLEPVAGAAPVYDQSVAITPYPSIMANAQGSYHEARGEPVARSGLIRHITPRFAAAAEALLRSGAAYFFQIRSVGGAVADVAPEATAYANRSANFHVTAFGASGERLDAAWEAMRADFDGLYLSFETDRRPERLREAFPPATLARLRELKARYDPGNLFNDNFNIPPAERRRA</sequence>
<dbReference type="Proteomes" id="UP000318065">
    <property type="component" value="Chromosome"/>
</dbReference>
<dbReference type="InterPro" id="IPR016169">
    <property type="entry name" value="FAD-bd_PCMH_sub2"/>
</dbReference>
<keyword evidence="8" id="KW-1185">Reference proteome</keyword>
<keyword evidence="5" id="KW-0560">Oxidoreductase</keyword>
<dbReference type="GO" id="GO:0071949">
    <property type="term" value="F:FAD binding"/>
    <property type="evidence" value="ECO:0007669"/>
    <property type="project" value="InterPro"/>
</dbReference>
<dbReference type="GO" id="GO:0016705">
    <property type="term" value="F:oxidoreductase activity, acting on paired donors, with incorporation or reduction of molecular oxygen"/>
    <property type="evidence" value="ECO:0007669"/>
    <property type="project" value="InterPro"/>
</dbReference>
<dbReference type="PANTHER" id="PTHR42973:SF39">
    <property type="entry name" value="FAD-BINDING PCMH-TYPE DOMAIN-CONTAINING PROTEIN"/>
    <property type="match status" value="1"/>
</dbReference>
<comment type="cofactor">
    <cofactor evidence="1">
        <name>FAD</name>
        <dbReference type="ChEBI" id="CHEBI:57692"/>
    </cofactor>
</comment>
<reference evidence="7" key="1">
    <citation type="journal article" date="2019" name="Microbiol. Resour. Announc.">
        <title>Complete Genome Sequence of Rubrobacter xylanophilus Strain AA3-22, Isolated from Arima Onsen in Japan.</title>
        <authorList>
            <person name="Tomariguchi N."/>
            <person name="Miyazaki K."/>
        </authorList>
    </citation>
    <scope>NUCLEOTIDE SEQUENCE [LARGE SCALE GENOMIC DNA]</scope>
    <source>
        <strain evidence="7">AA3-22</strain>
    </source>
</reference>
<proteinExistence type="inferred from homology"/>
<dbReference type="InterPro" id="IPR011251">
    <property type="entry name" value="Luciferase-like_dom"/>
</dbReference>
<dbReference type="RefSeq" id="WP_143528641.1">
    <property type="nucleotide sequence ID" value="NZ_AP019791.1"/>
</dbReference>
<dbReference type="InterPro" id="IPR006094">
    <property type="entry name" value="Oxid_FAD_bind_N"/>
</dbReference>
<dbReference type="Gene3D" id="3.30.43.10">
    <property type="entry name" value="Uridine Diphospho-n-acetylenolpyruvylglucosamine Reductase, domain 2"/>
    <property type="match status" value="1"/>
</dbReference>
<dbReference type="InterPro" id="IPR016164">
    <property type="entry name" value="FAD-linked_Oxase-like_C"/>
</dbReference>
<dbReference type="PROSITE" id="PS51387">
    <property type="entry name" value="FAD_PCMH"/>
    <property type="match status" value="1"/>
</dbReference>
<evidence type="ECO:0000313" key="7">
    <source>
        <dbReference type="EMBL" id="BBL80654.1"/>
    </source>
</evidence>
<evidence type="ECO:0000256" key="1">
    <source>
        <dbReference type="ARBA" id="ARBA00001974"/>
    </source>
</evidence>
<keyword evidence="4" id="KW-0274">FAD</keyword>
<dbReference type="InterPro" id="IPR050416">
    <property type="entry name" value="FAD-linked_Oxidoreductase"/>
</dbReference>
<dbReference type="SUPFAM" id="SSF55103">
    <property type="entry name" value="FAD-linked oxidases, C-terminal domain"/>
    <property type="match status" value="1"/>
</dbReference>
<dbReference type="AlphaFoldDB" id="A0A510HL82"/>
<protein>
    <recommendedName>
        <fullName evidence="6">FAD-binding PCMH-type domain-containing protein</fullName>
    </recommendedName>
</protein>
<dbReference type="EMBL" id="AP019791">
    <property type="protein sequence ID" value="BBL80654.1"/>
    <property type="molecule type" value="Genomic_DNA"/>
</dbReference>
<dbReference type="Pfam" id="PF01565">
    <property type="entry name" value="FAD_binding_4"/>
    <property type="match status" value="1"/>
</dbReference>
<dbReference type="InterPro" id="IPR036661">
    <property type="entry name" value="Luciferase-like_sf"/>
</dbReference>
<dbReference type="Gene3D" id="3.20.20.30">
    <property type="entry name" value="Luciferase-like domain"/>
    <property type="match status" value="1"/>
</dbReference>
<dbReference type="PANTHER" id="PTHR42973">
    <property type="entry name" value="BINDING OXIDOREDUCTASE, PUTATIVE (AFU_ORTHOLOGUE AFUA_1G17690)-RELATED"/>
    <property type="match status" value="1"/>
</dbReference>
<accession>A0A510HL82</accession>
<dbReference type="SUPFAM" id="SSF51679">
    <property type="entry name" value="Bacterial luciferase-like"/>
    <property type="match status" value="1"/>
</dbReference>
<evidence type="ECO:0000313" key="8">
    <source>
        <dbReference type="Proteomes" id="UP000318065"/>
    </source>
</evidence>
<dbReference type="SUPFAM" id="SSF56176">
    <property type="entry name" value="FAD-binding/transporter-associated domain-like"/>
    <property type="match status" value="1"/>
</dbReference>
<comment type="similarity">
    <text evidence="2">Belongs to the oxygen-dependent FAD-linked oxidoreductase family.</text>
</comment>
<organism evidence="7 8">
    <name type="scientific">Rubrobacter xylanophilus</name>
    <dbReference type="NCBI Taxonomy" id="49319"/>
    <lineage>
        <taxon>Bacteria</taxon>
        <taxon>Bacillati</taxon>
        <taxon>Actinomycetota</taxon>
        <taxon>Rubrobacteria</taxon>
        <taxon>Rubrobacterales</taxon>
        <taxon>Rubrobacteraceae</taxon>
        <taxon>Rubrobacter</taxon>
    </lineage>
</organism>